<name>A0ABZ0L3T4_9BACL</name>
<evidence type="ECO:0000313" key="3">
    <source>
        <dbReference type="Proteomes" id="UP001303902"/>
    </source>
</evidence>
<dbReference type="EMBL" id="CP129118">
    <property type="protein sequence ID" value="WOV86825.1"/>
    <property type="molecule type" value="Genomic_DNA"/>
</dbReference>
<gene>
    <name evidence="2" type="ORF">QWT69_13235</name>
</gene>
<feature type="domain" description="VTC" evidence="1">
    <location>
        <begin position="8"/>
        <end position="226"/>
    </location>
</feature>
<organism evidence="2 3">
    <name type="scientific">Sporosarcina oncorhynchi</name>
    <dbReference type="NCBI Taxonomy" id="3056444"/>
    <lineage>
        <taxon>Bacteria</taxon>
        <taxon>Bacillati</taxon>
        <taxon>Bacillota</taxon>
        <taxon>Bacilli</taxon>
        <taxon>Bacillales</taxon>
        <taxon>Caryophanaceae</taxon>
        <taxon>Sporosarcina</taxon>
    </lineage>
</organism>
<evidence type="ECO:0000259" key="1">
    <source>
        <dbReference type="Pfam" id="PF09359"/>
    </source>
</evidence>
<dbReference type="Gene3D" id="3.20.100.30">
    <property type="entry name" value="VTC, catalytic tunnel domain"/>
    <property type="match status" value="1"/>
</dbReference>
<reference evidence="2 3" key="1">
    <citation type="submission" date="2023-06" db="EMBL/GenBank/DDBJ databases">
        <title>Sporosarcina sp. nov., isolated from Korean tranditional fermented seafood 'Jeotgal'.</title>
        <authorList>
            <person name="Yang A.I."/>
            <person name="Shin N.-R."/>
        </authorList>
    </citation>
    <scope>NUCLEOTIDE SEQUENCE [LARGE SCALE GENOMIC DNA]</scope>
    <source>
        <strain evidence="2 3">T2O-4</strain>
    </source>
</reference>
<dbReference type="InterPro" id="IPR042267">
    <property type="entry name" value="VTC_sf"/>
</dbReference>
<proteinExistence type="predicted"/>
<dbReference type="InterPro" id="IPR018966">
    <property type="entry name" value="VTC_domain"/>
</dbReference>
<protein>
    <submittedName>
        <fullName evidence="2">Polyphosphate polymerase domain-containing protein</fullName>
    </submittedName>
</protein>
<dbReference type="CDD" id="cd07750">
    <property type="entry name" value="PolyPPase_VTC_like"/>
    <property type="match status" value="1"/>
</dbReference>
<accession>A0ABZ0L3T4</accession>
<keyword evidence="3" id="KW-1185">Reference proteome</keyword>
<sequence>MLRGRSLRTEQKYYLHLHDYLSLKNTLSNALELDKHSIDDEGYNIRSLYFDDPLRSALITKNDGVFRREKYRIRMYNDSNETINLERKSKFGEYVCKESAALTYEEYKNVLAGEYSFLLKREERLLHEFYAALKTYQFRPSVIVDYWREAYVYEWGNVRITFDKKLSAGINTYDMFDQSLVLEEVLPTELTIMEVKFDSFLPDHLRQIIQPMNHIRSSISKYVLCREKTLQHYKE</sequence>
<dbReference type="RefSeq" id="WP_317966344.1">
    <property type="nucleotide sequence ID" value="NZ_CP129118.1"/>
</dbReference>
<evidence type="ECO:0000313" key="2">
    <source>
        <dbReference type="EMBL" id="WOV86825.1"/>
    </source>
</evidence>
<dbReference type="Pfam" id="PF09359">
    <property type="entry name" value="VTC"/>
    <property type="match status" value="1"/>
</dbReference>
<dbReference type="Proteomes" id="UP001303902">
    <property type="component" value="Chromosome"/>
</dbReference>